<organism evidence="3 4">
    <name type="scientific">Periconia digitata</name>
    <dbReference type="NCBI Taxonomy" id="1303443"/>
    <lineage>
        <taxon>Eukaryota</taxon>
        <taxon>Fungi</taxon>
        <taxon>Dikarya</taxon>
        <taxon>Ascomycota</taxon>
        <taxon>Pezizomycotina</taxon>
        <taxon>Dothideomycetes</taxon>
        <taxon>Pleosporomycetidae</taxon>
        <taxon>Pleosporales</taxon>
        <taxon>Massarineae</taxon>
        <taxon>Periconiaceae</taxon>
        <taxon>Periconia</taxon>
    </lineage>
</organism>
<dbReference type="Proteomes" id="UP001152607">
    <property type="component" value="Unassembled WGS sequence"/>
</dbReference>
<feature type="domain" description="SET" evidence="2">
    <location>
        <begin position="48"/>
        <end position="204"/>
    </location>
</feature>
<dbReference type="InterPro" id="IPR053185">
    <property type="entry name" value="SET_domain_protein"/>
</dbReference>
<evidence type="ECO:0000256" key="1">
    <source>
        <dbReference type="SAM" id="SignalP"/>
    </source>
</evidence>
<dbReference type="AlphaFoldDB" id="A0A9W4XV92"/>
<feature type="signal peptide" evidence="1">
    <location>
        <begin position="1"/>
        <end position="15"/>
    </location>
</feature>
<evidence type="ECO:0000313" key="4">
    <source>
        <dbReference type="Proteomes" id="UP001152607"/>
    </source>
</evidence>
<dbReference type="InterPro" id="IPR001214">
    <property type="entry name" value="SET_dom"/>
</dbReference>
<dbReference type="EMBL" id="CAOQHR010000008">
    <property type="protein sequence ID" value="CAI6339021.1"/>
    <property type="molecule type" value="Genomic_DNA"/>
</dbReference>
<comment type="caution">
    <text evidence="3">The sequence shown here is derived from an EMBL/GenBank/DDBJ whole genome shotgun (WGS) entry which is preliminary data.</text>
</comment>
<sequence>MLSVTLLSLSWAVLASSSKCILPISYSSQIYEVPAWLSLNYSCTGSAQLWEARPSPGKGMGVFATRALEPGDIILEEPPIIKIIPPDFRDGAAYPLSSIDMLLNSAFDALSEEKQAEVMSLHAHLTPGEENKESANRMLIPIFRSNAYIVGKTNTELGLFPKGARINHSCRPNSSQVWIDKIGKRVVRAVRHIEEGEEVFATYIPLLRDHKARQQRLDQYGFKCTCSACTHDRATQAASDRRRDDIRKAFADFEPQLTLTVPQSIAGRKRAEKNAAASEDLARLVEEEGLADYYAQAYRIVALSYARIEKWEAATRWAHKSYELNLAADEDAPNTLEMRALTEHFIQNWNTDLYNKSNQHG</sequence>
<keyword evidence="1" id="KW-0732">Signal</keyword>
<reference evidence="3" key="1">
    <citation type="submission" date="2023-01" db="EMBL/GenBank/DDBJ databases">
        <authorList>
            <person name="Van Ghelder C."/>
            <person name="Rancurel C."/>
        </authorList>
    </citation>
    <scope>NUCLEOTIDE SEQUENCE</scope>
    <source>
        <strain evidence="3">CNCM I-4278</strain>
    </source>
</reference>
<dbReference type="Gene3D" id="2.170.270.10">
    <property type="entry name" value="SET domain"/>
    <property type="match status" value="1"/>
</dbReference>
<name>A0A9W4XV92_9PLEO</name>
<protein>
    <recommendedName>
        <fullName evidence="2">SET domain-containing protein</fullName>
    </recommendedName>
</protein>
<dbReference type="PANTHER" id="PTHR47332">
    <property type="entry name" value="SET DOMAIN-CONTAINING PROTEIN 5"/>
    <property type="match status" value="1"/>
</dbReference>
<dbReference type="InterPro" id="IPR046341">
    <property type="entry name" value="SET_dom_sf"/>
</dbReference>
<feature type="chain" id="PRO_5040852695" description="SET domain-containing protein" evidence="1">
    <location>
        <begin position="16"/>
        <end position="361"/>
    </location>
</feature>
<evidence type="ECO:0000313" key="3">
    <source>
        <dbReference type="EMBL" id="CAI6339021.1"/>
    </source>
</evidence>
<keyword evidence="4" id="KW-1185">Reference proteome</keyword>
<dbReference type="SUPFAM" id="SSF82199">
    <property type="entry name" value="SET domain"/>
    <property type="match status" value="1"/>
</dbReference>
<dbReference type="PROSITE" id="PS50280">
    <property type="entry name" value="SET"/>
    <property type="match status" value="1"/>
</dbReference>
<accession>A0A9W4XV92</accession>
<dbReference type="CDD" id="cd20071">
    <property type="entry name" value="SET_SMYD"/>
    <property type="match status" value="1"/>
</dbReference>
<dbReference type="SMART" id="SM00317">
    <property type="entry name" value="SET"/>
    <property type="match status" value="1"/>
</dbReference>
<dbReference type="OrthoDB" id="265717at2759"/>
<evidence type="ECO:0000259" key="2">
    <source>
        <dbReference type="PROSITE" id="PS50280"/>
    </source>
</evidence>
<dbReference type="PANTHER" id="PTHR47332:SF4">
    <property type="entry name" value="SET DOMAIN-CONTAINING PROTEIN 5"/>
    <property type="match status" value="1"/>
</dbReference>
<dbReference type="Pfam" id="PF00856">
    <property type="entry name" value="SET"/>
    <property type="match status" value="1"/>
</dbReference>
<proteinExistence type="predicted"/>
<gene>
    <name evidence="3" type="ORF">PDIGIT_LOCUS12160</name>
</gene>